<protein>
    <submittedName>
        <fullName evidence="1">Uncharacterized protein</fullName>
    </submittedName>
</protein>
<reference evidence="1 2" key="1">
    <citation type="submission" date="2016-10" db="EMBL/GenBank/DDBJ databases">
        <title>Draft genome sequence of Coniochaeta ligniaria NRRL30616, a lignocellulolytic fungus for bioabatement of inhibitors in plant biomass hydrolysates.</title>
        <authorList>
            <consortium name="DOE Joint Genome Institute"/>
            <person name="Jimenez D.J."/>
            <person name="Hector R.E."/>
            <person name="Riley R."/>
            <person name="Sun H."/>
            <person name="Grigoriev I.V."/>
            <person name="Van Elsas J.D."/>
            <person name="Nichols N.N."/>
        </authorList>
    </citation>
    <scope>NUCLEOTIDE SEQUENCE [LARGE SCALE GENOMIC DNA]</scope>
    <source>
        <strain evidence="1 2">NRRL 30616</strain>
    </source>
</reference>
<evidence type="ECO:0000313" key="1">
    <source>
        <dbReference type="EMBL" id="OIW22291.1"/>
    </source>
</evidence>
<dbReference type="AlphaFoldDB" id="A0A1J7I4I5"/>
<dbReference type="Proteomes" id="UP000182658">
    <property type="component" value="Unassembled WGS sequence"/>
</dbReference>
<proteinExistence type="predicted"/>
<dbReference type="InParanoid" id="A0A1J7I4I5"/>
<dbReference type="EMBL" id="KV875124">
    <property type="protein sequence ID" value="OIW22291.1"/>
    <property type="molecule type" value="Genomic_DNA"/>
</dbReference>
<accession>A0A1J7I4I5</accession>
<gene>
    <name evidence="1" type="ORF">CONLIGDRAFT_687691</name>
</gene>
<keyword evidence="2" id="KW-1185">Reference proteome</keyword>
<organism evidence="1 2">
    <name type="scientific">Coniochaeta ligniaria NRRL 30616</name>
    <dbReference type="NCBI Taxonomy" id="1408157"/>
    <lineage>
        <taxon>Eukaryota</taxon>
        <taxon>Fungi</taxon>
        <taxon>Dikarya</taxon>
        <taxon>Ascomycota</taxon>
        <taxon>Pezizomycotina</taxon>
        <taxon>Sordariomycetes</taxon>
        <taxon>Sordariomycetidae</taxon>
        <taxon>Coniochaetales</taxon>
        <taxon>Coniochaetaceae</taxon>
        <taxon>Coniochaeta</taxon>
    </lineage>
</organism>
<evidence type="ECO:0000313" key="2">
    <source>
        <dbReference type="Proteomes" id="UP000182658"/>
    </source>
</evidence>
<name>A0A1J7I4I5_9PEZI</name>
<sequence>MEVPFVGDDEDVEEVVEGGFGVEFPGGGEPFWAGEETGFAVEEGGADFWGGWEVARISPWRCLTGDDGSVWSPIIACRDGNNPVIPHIVLMFVGSTTTGTIGNVVKTKVAGDALVLMTRLGIRTVVACNFPIP</sequence>